<reference evidence="6" key="1">
    <citation type="journal article" date="2015" name="PLoS Genet.">
        <title>Genome Sequence and Transcriptome Analyses of Chrysochromulina tobin: Metabolic Tools for Enhanced Algal Fitness in the Prominent Order Prymnesiales (Haptophyceae).</title>
        <authorList>
            <person name="Hovde B.T."/>
            <person name="Deodato C.R."/>
            <person name="Hunsperger H.M."/>
            <person name="Ryken S.A."/>
            <person name="Yost W."/>
            <person name="Jha R.K."/>
            <person name="Patterson J."/>
            <person name="Monnat R.J. Jr."/>
            <person name="Barlow S.B."/>
            <person name="Starkenburg S.R."/>
            <person name="Cattolico R.A."/>
        </authorList>
    </citation>
    <scope>NUCLEOTIDE SEQUENCE</scope>
    <source>
        <strain evidence="6">CCMP291</strain>
    </source>
</reference>
<feature type="signal peptide" evidence="3">
    <location>
        <begin position="1"/>
        <end position="15"/>
    </location>
</feature>
<dbReference type="AlphaFoldDB" id="A0A0M0JS41"/>
<sequence length="345" mass="36325">MGYLIAMAVLPLTTAITLSTRIGLPSAITRAALHDYLATPAHWPKIVLSSVAVRGEAVDAPLGVGGSVDEIFGLPPVLPLEVRWTCTASDRDRGLLIFESRSGLSGIAENCKMDFRINTSQDSTDLELKMSFDPVSPIALLATPVLMLDNALALKFFLPRAVRPSTLGTMDPIAGPLVAAARRLGLLPEAEGDGWRGEPSAWAEADSLTQRLSAFSQRRLGSLKQWLAERAAGEYDVAAVDARLEAAIAGSSVMLFSFTSCPFCKKAKALLTAKGAAFSVLELDEDADGAALRAQLGRRTGRTSVPSVWIGGEYVGGMNDGVPGLGPLDTAGLLAPRLKEVGAIA</sequence>
<keyword evidence="6" id="KW-1185">Reference proteome</keyword>
<dbReference type="InterPro" id="IPR002109">
    <property type="entry name" value="Glutaredoxin"/>
</dbReference>
<organism evidence="5 6">
    <name type="scientific">Chrysochromulina tobinii</name>
    <dbReference type="NCBI Taxonomy" id="1460289"/>
    <lineage>
        <taxon>Eukaryota</taxon>
        <taxon>Haptista</taxon>
        <taxon>Haptophyta</taxon>
        <taxon>Prymnesiophyceae</taxon>
        <taxon>Prymnesiales</taxon>
        <taxon>Chrysochromulinaceae</taxon>
        <taxon>Chrysochromulina</taxon>
    </lineage>
</organism>
<feature type="domain" description="Glutaredoxin" evidence="4">
    <location>
        <begin position="253"/>
        <end position="315"/>
    </location>
</feature>
<evidence type="ECO:0000259" key="4">
    <source>
        <dbReference type="Pfam" id="PF00462"/>
    </source>
</evidence>
<evidence type="ECO:0000313" key="5">
    <source>
        <dbReference type="EMBL" id="KOO29117.1"/>
    </source>
</evidence>
<dbReference type="PANTHER" id="PTHR45694:SF18">
    <property type="entry name" value="GLUTAREDOXIN-1-RELATED"/>
    <property type="match status" value="1"/>
</dbReference>
<dbReference type="Pfam" id="PF00462">
    <property type="entry name" value="Glutaredoxin"/>
    <property type="match status" value="1"/>
</dbReference>
<dbReference type="PROSITE" id="PS00195">
    <property type="entry name" value="GLUTAREDOXIN_1"/>
    <property type="match status" value="1"/>
</dbReference>
<dbReference type="InterPro" id="IPR036249">
    <property type="entry name" value="Thioredoxin-like_sf"/>
</dbReference>
<dbReference type="PANTHER" id="PTHR45694">
    <property type="entry name" value="GLUTAREDOXIN 2"/>
    <property type="match status" value="1"/>
</dbReference>
<dbReference type="GO" id="GO:0005737">
    <property type="term" value="C:cytoplasm"/>
    <property type="evidence" value="ECO:0007669"/>
    <property type="project" value="TreeGrafter"/>
</dbReference>
<dbReference type="EMBL" id="JWZX01002461">
    <property type="protein sequence ID" value="KOO29117.1"/>
    <property type="molecule type" value="Genomic_DNA"/>
</dbReference>
<accession>A0A0M0JS41</accession>
<keyword evidence="1" id="KW-1015">Disulfide bond</keyword>
<evidence type="ECO:0000256" key="3">
    <source>
        <dbReference type="SAM" id="SignalP"/>
    </source>
</evidence>
<dbReference type="GO" id="GO:0015038">
    <property type="term" value="F:glutathione disulfide oxidoreductase activity"/>
    <property type="evidence" value="ECO:0007669"/>
    <property type="project" value="TreeGrafter"/>
</dbReference>
<evidence type="ECO:0000256" key="2">
    <source>
        <dbReference type="ARBA" id="ARBA00023284"/>
    </source>
</evidence>
<dbReference type="PRINTS" id="PR00160">
    <property type="entry name" value="GLUTAREDOXIN"/>
</dbReference>
<feature type="chain" id="PRO_5012090932" description="Glutaredoxin domain-containing protein" evidence="3">
    <location>
        <begin position="16"/>
        <end position="345"/>
    </location>
</feature>
<dbReference type="Gene3D" id="3.40.30.10">
    <property type="entry name" value="Glutaredoxin"/>
    <property type="match status" value="1"/>
</dbReference>
<dbReference type="CDD" id="cd03419">
    <property type="entry name" value="GRX_GRXh_1_2_like"/>
    <property type="match status" value="1"/>
</dbReference>
<dbReference type="PROSITE" id="PS51354">
    <property type="entry name" value="GLUTAREDOXIN_2"/>
    <property type="match status" value="1"/>
</dbReference>
<proteinExistence type="predicted"/>
<comment type="caution">
    <text evidence="5">The sequence shown here is derived from an EMBL/GenBank/DDBJ whole genome shotgun (WGS) entry which is preliminary data.</text>
</comment>
<dbReference type="Proteomes" id="UP000037460">
    <property type="component" value="Unassembled WGS sequence"/>
</dbReference>
<dbReference type="InterPro" id="IPR014025">
    <property type="entry name" value="Glutaredoxin_subgr"/>
</dbReference>
<name>A0A0M0JS41_9EUKA</name>
<dbReference type="SUPFAM" id="SSF52833">
    <property type="entry name" value="Thioredoxin-like"/>
    <property type="match status" value="1"/>
</dbReference>
<evidence type="ECO:0000256" key="1">
    <source>
        <dbReference type="ARBA" id="ARBA00023157"/>
    </source>
</evidence>
<dbReference type="OrthoDB" id="418495at2759"/>
<evidence type="ECO:0000313" key="6">
    <source>
        <dbReference type="Proteomes" id="UP000037460"/>
    </source>
</evidence>
<gene>
    <name evidence="5" type="ORF">Ctob_006179</name>
</gene>
<keyword evidence="2" id="KW-0676">Redox-active center</keyword>
<dbReference type="GO" id="GO:0034599">
    <property type="term" value="P:cellular response to oxidative stress"/>
    <property type="evidence" value="ECO:0007669"/>
    <property type="project" value="TreeGrafter"/>
</dbReference>
<protein>
    <recommendedName>
        <fullName evidence="4">Glutaredoxin domain-containing protein</fullName>
    </recommendedName>
</protein>
<keyword evidence="3" id="KW-0732">Signal</keyword>
<dbReference type="InterPro" id="IPR011767">
    <property type="entry name" value="GLR_AS"/>
</dbReference>